<dbReference type="Pfam" id="PF06949">
    <property type="entry name" value="DUF1292"/>
    <property type="match status" value="1"/>
</dbReference>
<evidence type="ECO:0000313" key="1">
    <source>
        <dbReference type="EMBL" id="HIQ79245.1"/>
    </source>
</evidence>
<comment type="caution">
    <text evidence="1">The sequence shown here is derived from an EMBL/GenBank/DDBJ whole genome shotgun (WGS) entry which is preliminary data.</text>
</comment>
<name>A0A9D0ZEU6_9FIRM</name>
<reference evidence="1" key="1">
    <citation type="submission" date="2020-10" db="EMBL/GenBank/DDBJ databases">
        <authorList>
            <person name="Gilroy R."/>
        </authorList>
    </citation>
    <scope>NUCLEOTIDE SEQUENCE</scope>
    <source>
        <strain evidence="1">ChiBcolR7-354</strain>
    </source>
</reference>
<protein>
    <submittedName>
        <fullName evidence="1">DUF1292 domain-containing protein</fullName>
    </submittedName>
</protein>
<proteinExistence type="predicted"/>
<dbReference type="InterPro" id="IPR009711">
    <property type="entry name" value="UPF0473"/>
</dbReference>
<sequence>MDEDFGSSYITIEDEEGNEFELEQLAEVEYEGRSYAAFLPADMDEDDPDYGYILLRIEEENGEEVFCSVDDEQELAAVYDVFMAQLFDDEDSDEPEEE</sequence>
<gene>
    <name evidence="1" type="ORF">IAB77_08320</name>
</gene>
<organism evidence="1 2">
    <name type="scientific">Candidatus Scatomorpha intestinavium</name>
    <dbReference type="NCBI Taxonomy" id="2840922"/>
    <lineage>
        <taxon>Bacteria</taxon>
        <taxon>Bacillati</taxon>
        <taxon>Bacillota</taxon>
        <taxon>Clostridia</taxon>
        <taxon>Eubacteriales</taxon>
        <taxon>Candidatus Scatomorpha</taxon>
    </lineage>
</organism>
<dbReference type="Proteomes" id="UP000824262">
    <property type="component" value="Unassembled WGS sequence"/>
</dbReference>
<dbReference type="EMBL" id="DVGA01000090">
    <property type="protein sequence ID" value="HIQ79245.1"/>
    <property type="molecule type" value="Genomic_DNA"/>
</dbReference>
<accession>A0A9D0ZEU6</accession>
<reference evidence="1" key="2">
    <citation type="journal article" date="2021" name="PeerJ">
        <title>Extensive microbial diversity within the chicken gut microbiome revealed by metagenomics and culture.</title>
        <authorList>
            <person name="Gilroy R."/>
            <person name="Ravi A."/>
            <person name="Getino M."/>
            <person name="Pursley I."/>
            <person name="Horton D.L."/>
            <person name="Alikhan N.F."/>
            <person name="Baker D."/>
            <person name="Gharbi K."/>
            <person name="Hall N."/>
            <person name="Watson M."/>
            <person name="Adriaenssens E.M."/>
            <person name="Foster-Nyarko E."/>
            <person name="Jarju S."/>
            <person name="Secka A."/>
            <person name="Antonio M."/>
            <person name="Oren A."/>
            <person name="Chaudhuri R.R."/>
            <person name="La Ragione R."/>
            <person name="Hildebrand F."/>
            <person name="Pallen M.J."/>
        </authorList>
    </citation>
    <scope>NUCLEOTIDE SEQUENCE</scope>
    <source>
        <strain evidence="1">ChiBcolR7-354</strain>
    </source>
</reference>
<evidence type="ECO:0000313" key="2">
    <source>
        <dbReference type="Proteomes" id="UP000824262"/>
    </source>
</evidence>
<dbReference type="AlphaFoldDB" id="A0A9D0ZEU6"/>